<sequence>MYGNGSSNALSLKRNIEHALNDLYYHYLELYDSHTFQVTSDTPNPIIQDSEVDELGDVMKLIKSGFDKHLEQNDNMERKLELLQYLSESHEKMDDAFDILNWWKTNFSKYLILSRVARNVLATLVSTIASEQAFSTSGRLLDPYRSSLDSKTVEALICTQS</sequence>
<reference evidence="2" key="1">
    <citation type="submission" date="2020-06" db="EMBL/GenBank/DDBJ databases">
        <authorList>
            <person name="Li T."/>
            <person name="Hu X."/>
            <person name="Zhang T."/>
            <person name="Song X."/>
            <person name="Zhang H."/>
            <person name="Dai N."/>
            <person name="Sheng W."/>
            <person name="Hou X."/>
            <person name="Wei L."/>
        </authorList>
    </citation>
    <scope>NUCLEOTIDE SEQUENCE</scope>
    <source>
        <strain evidence="2">G02</strain>
        <tissue evidence="2">Leaf</tissue>
    </source>
</reference>
<protein>
    <recommendedName>
        <fullName evidence="1">HAT C-terminal dimerisation domain-containing protein</fullName>
    </recommendedName>
</protein>
<dbReference type="PANTHER" id="PTHR23272">
    <property type="entry name" value="BED FINGER-RELATED"/>
    <property type="match status" value="1"/>
</dbReference>
<comment type="caution">
    <text evidence="2">The sequence shown here is derived from an EMBL/GenBank/DDBJ whole genome shotgun (WGS) entry which is preliminary data.</text>
</comment>
<organism evidence="2">
    <name type="scientific">Sesamum radiatum</name>
    <name type="common">Black benniseed</name>
    <dbReference type="NCBI Taxonomy" id="300843"/>
    <lineage>
        <taxon>Eukaryota</taxon>
        <taxon>Viridiplantae</taxon>
        <taxon>Streptophyta</taxon>
        <taxon>Embryophyta</taxon>
        <taxon>Tracheophyta</taxon>
        <taxon>Spermatophyta</taxon>
        <taxon>Magnoliopsida</taxon>
        <taxon>eudicotyledons</taxon>
        <taxon>Gunneridae</taxon>
        <taxon>Pentapetalae</taxon>
        <taxon>asterids</taxon>
        <taxon>lamiids</taxon>
        <taxon>Lamiales</taxon>
        <taxon>Pedaliaceae</taxon>
        <taxon>Sesamum</taxon>
    </lineage>
</organism>
<dbReference type="SUPFAM" id="SSF53098">
    <property type="entry name" value="Ribonuclease H-like"/>
    <property type="match status" value="1"/>
</dbReference>
<accession>A0AAW2PMQ9</accession>
<evidence type="ECO:0000259" key="1">
    <source>
        <dbReference type="Pfam" id="PF05699"/>
    </source>
</evidence>
<dbReference type="Pfam" id="PF05699">
    <property type="entry name" value="Dimer_Tnp_hAT"/>
    <property type="match status" value="1"/>
</dbReference>
<dbReference type="InterPro" id="IPR008906">
    <property type="entry name" value="HATC_C_dom"/>
</dbReference>
<feature type="domain" description="HAT C-terminal dimerisation" evidence="1">
    <location>
        <begin position="81"/>
        <end position="160"/>
    </location>
</feature>
<dbReference type="InterPro" id="IPR012337">
    <property type="entry name" value="RNaseH-like_sf"/>
</dbReference>
<gene>
    <name evidence="2" type="ORF">Sradi_4028000</name>
</gene>
<evidence type="ECO:0000313" key="2">
    <source>
        <dbReference type="EMBL" id="KAL0355811.1"/>
    </source>
</evidence>
<dbReference type="PANTHER" id="PTHR23272:SF193">
    <property type="entry name" value="OS07G0624100 PROTEIN"/>
    <property type="match status" value="1"/>
</dbReference>
<proteinExistence type="predicted"/>
<dbReference type="AlphaFoldDB" id="A0AAW2PMQ9"/>
<dbReference type="GO" id="GO:0046983">
    <property type="term" value="F:protein dimerization activity"/>
    <property type="evidence" value="ECO:0007669"/>
    <property type="project" value="InterPro"/>
</dbReference>
<reference evidence="2" key="2">
    <citation type="journal article" date="2024" name="Plant">
        <title>Genomic evolution and insights into agronomic trait innovations of Sesamum species.</title>
        <authorList>
            <person name="Miao H."/>
            <person name="Wang L."/>
            <person name="Qu L."/>
            <person name="Liu H."/>
            <person name="Sun Y."/>
            <person name="Le M."/>
            <person name="Wang Q."/>
            <person name="Wei S."/>
            <person name="Zheng Y."/>
            <person name="Lin W."/>
            <person name="Duan Y."/>
            <person name="Cao H."/>
            <person name="Xiong S."/>
            <person name="Wang X."/>
            <person name="Wei L."/>
            <person name="Li C."/>
            <person name="Ma Q."/>
            <person name="Ju M."/>
            <person name="Zhao R."/>
            <person name="Li G."/>
            <person name="Mu C."/>
            <person name="Tian Q."/>
            <person name="Mei H."/>
            <person name="Zhang T."/>
            <person name="Gao T."/>
            <person name="Zhang H."/>
        </authorList>
    </citation>
    <scope>NUCLEOTIDE SEQUENCE</scope>
    <source>
        <strain evidence="2">G02</strain>
    </source>
</reference>
<name>A0AAW2PMQ9_SESRA</name>
<dbReference type="EMBL" id="JACGWJ010000017">
    <property type="protein sequence ID" value="KAL0355811.1"/>
    <property type="molecule type" value="Genomic_DNA"/>
</dbReference>